<dbReference type="RefSeq" id="WP_191272946.1">
    <property type="nucleotide sequence ID" value="NZ_BMXJ01000006.1"/>
</dbReference>
<dbReference type="PANTHER" id="PTHR35010">
    <property type="entry name" value="BLL4672 PROTEIN-RELATED"/>
    <property type="match status" value="1"/>
</dbReference>
<accession>A0ABR9HDE5</accession>
<sequence length="275" mass="30871">MDRRSELSDFLRSRRARLSPEDVGLRDYGGRRRVPGLRREELAQVAGLSVDHYVRLEQGRALRFSPEVLDAVARVLRLDPSEREHLYNLAVPEAGRGGGAGQRVRPGLVRLLAAAEGVPAYVVGRRADVLAWNRLAGALFADFDALPPNHRNLARLLFLDEDYGRVYRDRDRKAEDLVAYLRLDAGRHPGDPVTEALLAELTERSPEFRRHWGAHGVRDKTRGRYRLRHPAVGDLDLAYETLRLPDDPDQVLVFHTADPGSGSERALAKLRAESG</sequence>
<dbReference type="CDD" id="cd00093">
    <property type="entry name" value="HTH_XRE"/>
    <property type="match status" value="1"/>
</dbReference>
<dbReference type="SMART" id="SM00530">
    <property type="entry name" value="HTH_XRE"/>
    <property type="match status" value="1"/>
</dbReference>
<proteinExistence type="predicted"/>
<dbReference type="EMBL" id="JADBDY010000001">
    <property type="protein sequence ID" value="MBE1457054.1"/>
    <property type="molecule type" value="Genomic_DNA"/>
</dbReference>
<gene>
    <name evidence="2" type="ORF">H4W79_001268</name>
</gene>
<dbReference type="Proteomes" id="UP000598217">
    <property type="component" value="Unassembled WGS sequence"/>
</dbReference>
<dbReference type="Gene3D" id="3.30.450.180">
    <property type="match status" value="1"/>
</dbReference>
<name>A0ABR9HDE5_9ACTN</name>
<keyword evidence="3" id="KW-1185">Reference proteome</keyword>
<dbReference type="PANTHER" id="PTHR35010:SF2">
    <property type="entry name" value="BLL4672 PROTEIN"/>
    <property type="match status" value="1"/>
</dbReference>
<dbReference type="InterPro" id="IPR001387">
    <property type="entry name" value="Cro/C1-type_HTH"/>
</dbReference>
<dbReference type="SUPFAM" id="SSF47413">
    <property type="entry name" value="lambda repressor-like DNA-binding domains"/>
    <property type="match status" value="1"/>
</dbReference>
<dbReference type="InterPro" id="IPR041413">
    <property type="entry name" value="MLTR_LBD"/>
</dbReference>
<organism evidence="2 3">
    <name type="scientific">Nocardiopsis terrae</name>
    <dbReference type="NCBI Taxonomy" id="372655"/>
    <lineage>
        <taxon>Bacteria</taxon>
        <taxon>Bacillati</taxon>
        <taxon>Actinomycetota</taxon>
        <taxon>Actinomycetes</taxon>
        <taxon>Streptosporangiales</taxon>
        <taxon>Nocardiopsidaceae</taxon>
        <taxon>Nocardiopsis</taxon>
    </lineage>
</organism>
<dbReference type="InterPro" id="IPR010982">
    <property type="entry name" value="Lambda_DNA-bd_dom_sf"/>
</dbReference>
<protein>
    <submittedName>
        <fullName evidence="2">Transcriptional regulator with XRE-family HTH domain</fullName>
    </submittedName>
</protein>
<feature type="domain" description="HTH cro/C1-type" evidence="1">
    <location>
        <begin position="36"/>
        <end position="83"/>
    </location>
</feature>
<comment type="caution">
    <text evidence="2">The sequence shown here is derived from an EMBL/GenBank/DDBJ whole genome shotgun (WGS) entry which is preliminary data.</text>
</comment>
<reference evidence="2 3" key="1">
    <citation type="submission" date="2020-10" db="EMBL/GenBank/DDBJ databases">
        <title>Sequencing the genomes of 1000 actinobacteria strains.</title>
        <authorList>
            <person name="Klenk H.-P."/>
        </authorList>
    </citation>
    <scope>NUCLEOTIDE SEQUENCE [LARGE SCALE GENOMIC DNA]</scope>
    <source>
        <strain evidence="2 3">DSM 45157</strain>
    </source>
</reference>
<dbReference type="Pfam" id="PF13560">
    <property type="entry name" value="HTH_31"/>
    <property type="match status" value="1"/>
</dbReference>
<dbReference type="Gene3D" id="1.10.260.40">
    <property type="entry name" value="lambda repressor-like DNA-binding domains"/>
    <property type="match status" value="1"/>
</dbReference>
<dbReference type="Pfam" id="PF17765">
    <property type="entry name" value="MLTR_LBD"/>
    <property type="match status" value="1"/>
</dbReference>
<evidence type="ECO:0000259" key="1">
    <source>
        <dbReference type="PROSITE" id="PS50943"/>
    </source>
</evidence>
<dbReference type="PROSITE" id="PS50943">
    <property type="entry name" value="HTH_CROC1"/>
    <property type="match status" value="1"/>
</dbReference>
<evidence type="ECO:0000313" key="3">
    <source>
        <dbReference type="Proteomes" id="UP000598217"/>
    </source>
</evidence>
<evidence type="ECO:0000313" key="2">
    <source>
        <dbReference type="EMBL" id="MBE1457054.1"/>
    </source>
</evidence>